<name>A0AA90NLR1_9GAMM</name>
<dbReference type="Proteomes" id="UP001178148">
    <property type="component" value="Unassembled WGS sequence"/>
</dbReference>
<evidence type="ECO:0000313" key="1">
    <source>
        <dbReference type="EMBL" id="MDP0588985.1"/>
    </source>
</evidence>
<gene>
    <name evidence="1" type="ORF">QS748_07250</name>
</gene>
<dbReference type="Pfam" id="PF10977">
    <property type="entry name" value="DUF2797"/>
    <property type="match status" value="1"/>
</dbReference>
<evidence type="ECO:0000313" key="2">
    <source>
        <dbReference type="Proteomes" id="UP001178148"/>
    </source>
</evidence>
<protein>
    <submittedName>
        <fullName evidence="1">DUF2797 domain-containing protein</fullName>
    </submittedName>
</protein>
<dbReference type="EMBL" id="JASXSV010000009">
    <property type="protein sequence ID" value="MDP0588985.1"/>
    <property type="molecule type" value="Genomic_DNA"/>
</dbReference>
<accession>A0AA90NLR1</accession>
<organism evidence="1 2">
    <name type="scientific">Candidatus Endonucleibacter bathymodioli</name>
    <dbReference type="NCBI Taxonomy" id="539814"/>
    <lineage>
        <taxon>Bacteria</taxon>
        <taxon>Pseudomonadati</taxon>
        <taxon>Pseudomonadota</taxon>
        <taxon>Gammaproteobacteria</taxon>
        <taxon>Oceanospirillales</taxon>
        <taxon>Endozoicomonadaceae</taxon>
        <taxon>Candidatus Endonucleibacter</taxon>
    </lineage>
</organism>
<reference evidence="1 2" key="1">
    <citation type="journal article" date="2023" name="bioRxiv">
        <title>An intranuclear bacterial parasite of deep-sea mussels expresses apoptosis inhibitors acquired from its host.</title>
        <authorList>
            <person name="Gonzalez Porras M.A."/>
            <person name="Assie A."/>
            <person name="Tietjen M."/>
            <person name="Violette M."/>
            <person name="Kleiner M."/>
            <person name="Gruber-Vodicka H."/>
            <person name="Dubilier N."/>
            <person name="Leisch N."/>
        </authorList>
    </citation>
    <scope>NUCLEOTIDE SEQUENCE [LARGE SCALE GENOMIC DNA]</scope>
    <source>
        <strain evidence="1">IAP13</strain>
    </source>
</reference>
<comment type="caution">
    <text evidence="1">The sequence shown here is derived from an EMBL/GenBank/DDBJ whole genome shotgun (WGS) entry which is preliminary data.</text>
</comment>
<dbReference type="AlphaFoldDB" id="A0AA90NLR1"/>
<proteinExistence type="predicted"/>
<dbReference type="InterPro" id="IPR021246">
    <property type="entry name" value="DUF2797"/>
</dbReference>
<keyword evidence="2" id="KW-1185">Reference proteome</keyword>
<sequence length="283" mass="31384">MSALELAMNGGLRGSLSKMPVILTEPINYTLAIGDEALPLNGLLGHQLSIEYLGEINCSHCGRRTKTSFSQGFCYPCFRKLPQCDTCIVSPEKCHYSQGTCRDPAWGEQFCMTDHIVYLANSSGIKVGITRASQVPTRWIDQGATQALPFIRVATRYQSGIIETLFKEFVSDRTNWRTMLKGAANQINLKQAAAELLDTNQSRINSIQTEFGINAIQPLTNADEVLLHYPVNEYPVKVTSLSFDKTPIIEGVLMGIKGQYLIFDTGVLNIRKHSSYQVKVSVV</sequence>